<dbReference type="Proteomes" id="UP001176961">
    <property type="component" value="Unassembled WGS sequence"/>
</dbReference>
<accession>A0AA36GN29</accession>
<protein>
    <submittedName>
        <fullName evidence="1">Uncharacterized protein</fullName>
    </submittedName>
</protein>
<name>A0AA36GN29_CYLNA</name>
<comment type="caution">
    <text evidence="1">The sequence shown here is derived from an EMBL/GenBank/DDBJ whole genome shotgun (WGS) entry which is preliminary data.</text>
</comment>
<dbReference type="AlphaFoldDB" id="A0AA36GN29"/>
<evidence type="ECO:0000313" key="1">
    <source>
        <dbReference type="EMBL" id="CAJ0595134.1"/>
    </source>
</evidence>
<organism evidence="1 2">
    <name type="scientific">Cylicocyclus nassatus</name>
    <name type="common">Nematode worm</name>
    <dbReference type="NCBI Taxonomy" id="53992"/>
    <lineage>
        <taxon>Eukaryota</taxon>
        <taxon>Metazoa</taxon>
        <taxon>Ecdysozoa</taxon>
        <taxon>Nematoda</taxon>
        <taxon>Chromadorea</taxon>
        <taxon>Rhabditida</taxon>
        <taxon>Rhabditina</taxon>
        <taxon>Rhabditomorpha</taxon>
        <taxon>Strongyloidea</taxon>
        <taxon>Strongylidae</taxon>
        <taxon>Cylicocyclus</taxon>
    </lineage>
</organism>
<reference evidence="1" key="1">
    <citation type="submission" date="2023-07" db="EMBL/GenBank/DDBJ databases">
        <authorList>
            <consortium name="CYATHOMIX"/>
        </authorList>
    </citation>
    <scope>NUCLEOTIDE SEQUENCE</scope>
    <source>
        <strain evidence="1">N/A</strain>
    </source>
</reference>
<sequence length="246" mass="27506">MNDIIEKNRAAIGPMLVKRIFVGQHSKFDGGPKRFIASKPSDLPKCLALCAHAYIEQIVFDAVSLDSTTVKLITDSLRQNHVHVKGMILYGVDVTCEVKLLVDLLRAAESSILFIINCKLDNELAGSLAHHKIIAEQLQSHFIGSFDCFEVYLTMSVDEVDWLTNFVQLTLPSITDHGYAVVKQFHTGRGPEYRVYRDPGHACSVDVTCQPLEKVETSNLDVNQFYILHSEQGGLYCESGSLQSYR</sequence>
<evidence type="ECO:0000313" key="2">
    <source>
        <dbReference type="Proteomes" id="UP001176961"/>
    </source>
</evidence>
<gene>
    <name evidence="1" type="ORF">CYNAS_LOCUS7117</name>
</gene>
<keyword evidence="2" id="KW-1185">Reference proteome</keyword>
<proteinExistence type="predicted"/>
<dbReference type="EMBL" id="CATQJL010000112">
    <property type="protein sequence ID" value="CAJ0595134.1"/>
    <property type="molecule type" value="Genomic_DNA"/>
</dbReference>